<accession>A0A4Y8PHL8</accession>
<organism evidence="1 2">
    <name type="scientific">Methylacidiphilum caldifontis</name>
    <dbReference type="NCBI Taxonomy" id="2795386"/>
    <lineage>
        <taxon>Bacteria</taxon>
        <taxon>Pseudomonadati</taxon>
        <taxon>Verrucomicrobiota</taxon>
        <taxon>Methylacidiphilae</taxon>
        <taxon>Methylacidiphilales</taxon>
        <taxon>Methylacidiphilaceae</taxon>
        <taxon>Methylacidiphilum (ex Ratnadevi et al. 2023)</taxon>
    </lineage>
</organism>
<comment type="caution">
    <text evidence="1">The sequence shown here is derived from an EMBL/GenBank/DDBJ whole genome shotgun (WGS) entry which is preliminary data.</text>
</comment>
<name>A0A4Y8PHL8_9BACT</name>
<keyword evidence="2" id="KW-1185">Reference proteome</keyword>
<sequence length="66" mass="7266">MHRLVVSIICAIHTPGVAPRRVLDLTGRAHSLPHGFRGGLGRLDDQELMGSLFELQWFESNAEDAA</sequence>
<dbReference type="EMBL" id="LXQC01000013">
    <property type="protein sequence ID" value="TFE72919.1"/>
    <property type="molecule type" value="Genomic_DNA"/>
</dbReference>
<proteinExistence type="predicted"/>
<dbReference type="AlphaFoldDB" id="A0A4Y8PHL8"/>
<gene>
    <name evidence="1" type="ORF">A7Q10_03350</name>
</gene>
<dbReference type="Proteomes" id="UP000297713">
    <property type="component" value="Unassembled WGS sequence"/>
</dbReference>
<protein>
    <submittedName>
        <fullName evidence="1">Uncharacterized protein</fullName>
    </submittedName>
</protein>
<dbReference type="RefSeq" id="WP_134438975.1">
    <property type="nucleotide sequence ID" value="NZ_LXQC01000013.1"/>
</dbReference>
<evidence type="ECO:0000313" key="2">
    <source>
        <dbReference type="Proteomes" id="UP000297713"/>
    </source>
</evidence>
<reference evidence="1 2" key="1">
    <citation type="submission" date="2016-05" db="EMBL/GenBank/DDBJ databases">
        <title>Diversity and Homogeneity among Thermoacidophilic Verrucomicrobia Methanotrophs Linked with Geographical Origin.</title>
        <authorList>
            <person name="Erikstad H.-A."/>
            <person name="Smestad N.B."/>
            <person name="Ceballos R.M."/>
            <person name="Birkeland N.-K."/>
        </authorList>
    </citation>
    <scope>NUCLEOTIDE SEQUENCE [LARGE SCALE GENOMIC DNA]</scope>
    <source>
        <strain evidence="1 2">Phi</strain>
    </source>
</reference>
<evidence type="ECO:0000313" key="1">
    <source>
        <dbReference type="EMBL" id="TFE72919.1"/>
    </source>
</evidence>